<dbReference type="InterPro" id="IPR025209">
    <property type="entry name" value="DUF4209"/>
</dbReference>
<evidence type="ECO:0000313" key="2">
    <source>
        <dbReference type="EnsemblMetazoa" id="SCAU004307-PC"/>
    </source>
</evidence>
<proteinExistence type="predicted"/>
<feature type="domain" description="DUF4209" evidence="1">
    <location>
        <begin position="136"/>
        <end position="217"/>
    </location>
</feature>
<keyword evidence="3" id="KW-1185">Reference proteome</keyword>
<gene>
    <name evidence="2" type="primary">106083913</name>
</gene>
<evidence type="ECO:0000313" key="3">
    <source>
        <dbReference type="Proteomes" id="UP000095300"/>
    </source>
</evidence>
<dbReference type="Pfam" id="PF13910">
    <property type="entry name" value="DUF4209"/>
    <property type="match status" value="1"/>
</dbReference>
<dbReference type="EnsemblMetazoa" id="SCAU004307-RC">
    <property type="protein sequence ID" value="SCAU004307-PC"/>
    <property type="gene ID" value="SCAU004307"/>
</dbReference>
<evidence type="ECO:0000259" key="1">
    <source>
        <dbReference type="Pfam" id="PF13910"/>
    </source>
</evidence>
<protein>
    <recommendedName>
        <fullName evidence="1">DUF4209 domain-containing protein</fullName>
    </recommendedName>
</protein>
<accession>A0A1I8P2U9</accession>
<organism evidence="2 3">
    <name type="scientific">Stomoxys calcitrans</name>
    <name type="common">Stable fly</name>
    <name type="synonym">Conops calcitrans</name>
    <dbReference type="NCBI Taxonomy" id="35570"/>
    <lineage>
        <taxon>Eukaryota</taxon>
        <taxon>Metazoa</taxon>
        <taxon>Ecdysozoa</taxon>
        <taxon>Arthropoda</taxon>
        <taxon>Hexapoda</taxon>
        <taxon>Insecta</taxon>
        <taxon>Pterygota</taxon>
        <taxon>Neoptera</taxon>
        <taxon>Endopterygota</taxon>
        <taxon>Diptera</taxon>
        <taxon>Brachycera</taxon>
        <taxon>Muscomorpha</taxon>
        <taxon>Muscoidea</taxon>
        <taxon>Muscidae</taxon>
        <taxon>Stomoxys</taxon>
    </lineage>
</organism>
<dbReference type="STRING" id="35570.A0A1I8P2U9"/>
<dbReference type="Proteomes" id="UP000095300">
    <property type="component" value="Unassembled WGS sequence"/>
</dbReference>
<dbReference type="OrthoDB" id="49386at2759"/>
<sequence length="619" mass="73007">MFPLEKKSLINEKILIFYREFDNVDCISDNLEIYFTKENEFNARTIVELLFPECQDKHNLCIALNSFKYEDFVKYHSAMLPIHKCAEILVHTWGNSYFSSSDLLWMGVNSKFFYENMKSVGTCKYVEHILLMTSLLENALSNIYYTETKGKQAPHLLKDLISTPEVEKVFDTELIILLKILMGIPNSINLRNIVWHGFPKPFEIPLYYECVLLIMIHTLGQRVKANNYVINERPLIRDFTTPLDNITNEIKMPIKNISFYEEKIMEIENDFAQDYVPYWLQLCSHYRENNNFHFIMLAMPQIELLLRLHYSHINGVDVSAKLHEYYITMDTIFETEVASNRTTSNTNEDQQKFYNKLLDFAAYPQFQGTFHLIYDIFLCPNGCRLRDKVSHGEVYWQALQNSQLATVVCHIFLNLLTPLTCNTLENYESNLHLNCLNKKLFIKVKNKLLEFASNYNLPSNHIIATKETPKSKVLIFKRPRKESEIMLLIKSIMDNVLQTLENYERSMAKRLVLQAQHELHSKRRKTLEKLQNALPQIFGTLMTLVNASNILYNLLQNNYELVLQDDAKYSKTLRFLKHARTIAENLVRYSHYQSNEWIKSLELCDKFQEIYNKLFLYME</sequence>
<dbReference type="VEuPathDB" id="VectorBase:SCAU004307"/>
<dbReference type="PANTHER" id="PTHR31701:SF2">
    <property type="entry name" value="ENDOPLASMIC RETICULUM MEMBRANE-ASSOCIATED RNA DEGRADATION PROTEIN"/>
    <property type="match status" value="1"/>
</dbReference>
<name>A0A1I8P2U9_STOCA</name>
<dbReference type="InterPro" id="IPR039635">
    <property type="entry name" value="ERMARD"/>
</dbReference>
<dbReference type="PANTHER" id="PTHR31701">
    <property type="entry name" value="ENDOPLASMIC RETICULUM MEMBRANE-ASSOCIATED RNA DEGRADATION PROTEIN"/>
    <property type="match status" value="1"/>
</dbReference>
<reference evidence="2" key="1">
    <citation type="submission" date="2020-05" db="UniProtKB">
        <authorList>
            <consortium name="EnsemblMetazoa"/>
        </authorList>
    </citation>
    <scope>IDENTIFICATION</scope>
    <source>
        <strain evidence="2">USDA</strain>
    </source>
</reference>
<dbReference type="KEGG" id="scac:106083913"/>
<dbReference type="AlphaFoldDB" id="A0A1I8P2U9"/>